<gene>
    <name evidence="12" type="primary">cas3</name>
    <name evidence="12" type="ORF">DRB17_14300</name>
</gene>
<dbReference type="AlphaFoldDB" id="A0A369TAP3"/>
<keyword evidence="6" id="KW-0378">Hydrolase</keyword>
<evidence type="ECO:0000259" key="10">
    <source>
        <dbReference type="PROSITE" id="PS51192"/>
    </source>
</evidence>
<dbReference type="GO" id="GO:0003723">
    <property type="term" value="F:RNA binding"/>
    <property type="evidence" value="ECO:0007669"/>
    <property type="project" value="TreeGrafter"/>
</dbReference>
<dbReference type="GO" id="GO:0003724">
    <property type="term" value="F:RNA helicase activity"/>
    <property type="evidence" value="ECO:0007669"/>
    <property type="project" value="TreeGrafter"/>
</dbReference>
<name>A0A369TAP3_9PROT</name>
<comment type="similarity">
    <text evidence="2">In the central section; belongs to the CRISPR-associated helicase Cas3 family.</text>
</comment>
<dbReference type="GO" id="GO:0051607">
    <property type="term" value="P:defense response to virus"/>
    <property type="evidence" value="ECO:0007669"/>
    <property type="project" value="UniProtKB-KW"/>
</dbReference>
<accession>A0A369TAP3</accession>
<dbReference type="CDD" id="cd09641">
    <property type="entry name" value="Cas3''_I"/>
    <property type="match status" value="1"/>
</dbReference>
<dbReference type="Gene3D" id="1.10.3210.30">
    <property type="match status" value="1"/>
</dbReference>
<evidence type="ECO:0000313" key="13">
    <source>
        <dbReference type="Proteomes" id="UP000253941"/>
    </source>
</evidence>
<dbReference type="SMART" id="SM00487">
    <property type="entry name" value="DEXDc"/>
    <property type="match status" value="1"/>
</dbReference>
<dbReference type="NCBIfam" id="TIGR01596">
    <property type="entry name" value="cas3_HD"/>
    <property type="match status" value="1"/>
</dbReference>
<proteinExistence type="inferred from homology"/>
<keyword evidence="4" id="KW-0479">Metal-binding</keyword>
<dbReference type="Pfam" id="PF22590">
    <property type="entry name" value="Cas3-like_C_2"/>
    <property type="match status" value="1"/>
</dbReference>
<dbReference type="GO" id="GO:0016787">
    <property type="term" value="F:hydrolase activity"/>
    <property type="evidence" value="ECO:0007669"/>
    <property type="project" value="UniProtKB-KW"/>
</dbReference>
<dbReference type="InterPro" id="IPR006483">
    <property type="entry name" value="CRISPR-assoc_Cas3_HD"/>
</dbReference>
<evidence type="ECO:0000256" key="9">
    <source>
        <dbReference type="ARBA" id="ARBA00023118"/>
    </source>
</evidence>
<evidence type="ECO:0000256" key="6">
    <source>
        <dbReference type="ARBA" id="ARBA00022801"/>
    </source>
</evidence>
<dbReference type="RefSeq" id="WP_114582891.1">
    <property type="nucleotide sequence ID" value="NZ_QPMH01000014.1"/>
</dbReference>
<dbReference type="NCBIfam" id="TIGR01587">
    <property type="entry name" value="cas3_core"/>
    <property type="match status" value="1"/>
</dbReference>
<evidence type="ECO:0000256" key="8">
    <source>
        <dbReference type="ARBA" id="ARBA00022840"/>
    </source>
</evidence>
<dbReference type="CDD" id="cd17930">
    <property type="entry name" value="DEXHc_cas3"/>
    <property type="match status" value="1"/>
</dbReference>
<dbReference type="InterPro" id="IPR027417">
    <property type="entry name" value="P-loop_NTPase"/>
</dbReference>
<comment type="caution">
    <text evidence="12">The sequence shown here is derived from an EMBL/GenBank/DDBJ whole genome shotgun (WGS) entry which is preliminary data.</text>
</comment>
<dbReference type="EMBL" id="QPMH01000014">
    <property type="protein sequence ID" value="RDD61247.1"/>
    <property type="molecule type" value="Genomic_DNA"/>
</dbReference>
<dbReference type="PROSITE" id="PS51643">
    <property type="entry name" value="HD_CAS3"/>
    <property type="match status" value="1"/>
</dbReference>
<keyword evidence="13" id="KW-1185">Reference proteome</keyword>
<evidence type="ECO:0000256" key="7">
    <source>
        <dbReference type="ARBA" id="ARBA00022806"/>
    </source>
</evidence>
<dbReference type="GO" id="GO:0046872">
    <property type="term" value="F:metal ion binding"/>
    <property type="evidence" value="ECO:0007669"/>
    <property type="project" value="UniProtKB-KW"/>
</dbReference>
<dbReference type="PANTHER" id="PTHR47963:SF9">
    <property type="entry name" value="CRISPR-ASSOCIATED ENDONUCLEASE_HELICASE CAS3"/>
    <property type="match status" value="1"/>
</dbReference>
<evidence type="ECO:0000256" key="3">
    <source>
        <dbReference type="ARBA" id="ARBA00022722"/>
    </source>
</evidence>
<dbReference type="Pfam" id="PF01966">
    <property type="entry name" value="HD"/>
    <property type="match status" value="1"/>
</dbReference>
<dbReference type="InterPro" id="IPR006474">
    <property type="entry name" value="Helicase_Cas3_CRISPR-ass_core"/>
</dbReference>
<comment type="similarity">
    <text evidence="1">In the N-terminal section; belongs to the CRISPR-associated nuclease Cas3-HD family.</text>
</comment>
<keyword evidence="5" id="KW-0547">Nucleotide-binding</keyword>
<dbReference type="PROSITE" id="PS51192">
    <property type="entry name" value="HELICASE_ATP_BIND_1"/>
    <property type="match status" value="1"/>
</dbReference>
<dbReference type="InterPro" id="IPR038257">
    <property type="entry name" value="CRISPR-assoc_Cas3_HD_sf"/>
</dbReference>
<evidence type="ECO:0000256" key="1">
    <source>
        <dbReference type="ARBA" id="ARBA00006847"/>
    </source>
</evidence>
<keyword evidence="8" id="KW-0067">ATP-binding</keyword>
<protein>
    <submittedName>
        <fullName evidence="12">CRISPR-associated helicase Cas3</fullName>
    </submittedName>
</protein>
<dbReference type="Gene3D" id="3.40.50.300">
    <property type="entry name" value="P-loop containing nucleotide triphosphate hydrolases"/>
    <property type="match status" value="2"/>
</dbReference>
<dbReference type="InterPro" id="IPR014001">
    <property type="entry name" value="Helicase_ATP-bd"/>
</dbReference>
<sequence>MPPYAHSLDDRPEAEWEPLAEHLEAVGALAAEKGAACGLGEWARLAGLLHDLGKTSEAFQARLRGDSSRVDHSTAGAREAVRRWGLAGRVLAYAVAGHHAGLPDSADLHERCARADLPLYDVDFLTLPDTPPDFPFAPADKDLGLSLFIRMIFSCLVDADYLATERLYEPEKGARRGRAVTLDALRERLEAYLTELASSRKESRLNPDRRAIQDACRRAGGRRPGLFSLTVPTGGGKTLASLLFALHHARAHGLRRVIYAIPYTSIIEQTAAEFRKVLGDDAVLEHHSNHPYPDKEDDEGRRAHDKMKLDAQNWDAPVVVTTNVQFFESLFADRPSRCRKLQAIAGSVVVLDEAQMLPVDYLRPCMAVLRELTANYRVSAVLCTATQPALTYSKDWMPHGFEGVTEIAPDPDALHERFRRVDVREIGKLDDDALADELAARMQVLCIVDTRRQAAALFQALRDRAPDDGTFHLSARMCPVHRRERLAQIRQRLDDGVPCRVVSTQLVEAGVDVDFPEVFRALAGLDSLAQAAGRCNREAREARGTLHVFTSGRESNLPDWQRRIACARAILDRGDDPMSPAAQRTFFQRLYALERERLDAKRILNLLGEHPRKVSVRFREAAEKFKFIENPMEPAIVPYDETARERIDALKWSETPGALARGLDPYVVQLHPREINALAAAGALEVLHADAKGNAGYRVLANRDLYKDDLGLCPEDPTYLSIDSMMN</sequence>
<keyword evidence="3" id="KW-0540">Nuclease</keyword>
<evidence type="ECO:0000256" key="4">
    <source>
        <dbReference type="ARBA" id="ARBA00022723"/>
    </source>
</evidence>
<organism evidence="12 13">
    <name type="scientific">Ferruginivarius sediminum</name>
    <dbReference type="NCBI Taxonomy" id="2661937"/>
    <lineage>
        <taxon>Bacteria</taxon>
        <taxon>Pseudomonadati</taxon>
        <taxon>Pseudomonadota</taxon>
        <taxon>Alphaproteobacteria</taxon>
        <taxon>Rhodospirillales</taxon>
        <taxon>Rhodospirillaceae</taxon>
        <taxon>Ferruginivarius</taxon>
    </lineage>
</organism>
<feature type="domain" description="HD Cas3-type" evidence="11">
    <location>
        <begin position="12"/>
        <end position="162"/>
    </location>
</feature>
<dbReference type="InterPro" id="IPR054712">
    <property type="entry name" value="Cas3-like_dom"/>
</dbReference>
<evidence type="ECO:0000256" key="2">
    <source>
        <dbReference type="ARBA" id="ARBA00009046"/>
    </source>
</evidence>
<evidence type="ECO:0000259" key="11">
    <source>
        <dbReference type="PROSITE" id="PS51643"/>
    </source>
</evidence>
<evidence type="ECO:0000256" key="5">
    <source>
        <dbReference type="ARBA" id="ARBA00022741"/>
    </source>
</evidence>
<dbReference type="Pfam" id="PF00270">
    <property type="entry name" value="DEAD"/>
    <property type="match status" value="1"/>
</dbReference>
<keyword evidence="7" id="KW-0347">Helicase</keyword>
<keyword evidence="9" id="KW-0051">Antiviral defense</keyword>
<dbReference type="Proteomes" id="UP000253941">
    <property type="component" value="Unassembled WGS sequence"/>
</dbReference>
<feature type="domain" description="Helicase ATP-binding" evidence="10">
    <location>
        <begin position="218"/>
        <end position="405"/>
    </location>
</feature>
<dbReference type="SUPFAM" id="SSF109604">
    <property type="entry name" value="HD-domain/PDEase-like"/>
    <property type="match status" value="1"/>
</dbReference>
<reference evidence="12 13" key="1">
    <citation type="submission" date="2018-07" db="EMBL/GenBank/DDBJ databases">
        <title>Venubactetium sediminum gen. nov., sp. nov., isolated from a marine solar saltern.</title>
        <authorList>
            <person name="Wang S."/>
        </authorList>
    </citation>
    <scope>NUCLEOTIDE SEQUENCE [LARGE SCALE GENOMIC DNA]</scope>
    <source>
        <strain evidence="12 13">WD2A32</strain>
    </source>
</reference>
<dbReference type="GO" id="GO:0004518">
    <property type="term" value="F:nuclease activity"/>
    <property type="evidence" value="ECO:0007669"/>
    <property type="project" value="UniProtKB-KW"/>
</dbReference>
<dbReference type="InterPro" id="IPR050547">
    <property type="entry name" value="DEAD_box_RNA_helicases"/>
</dbReference>
<dbReference type="InterPro" id="IPR011545">
    <property type="entry name" value="DEAD/DEAH_box_helicase_dom"/>
</dbReference>
<dbReference type="SUPFAM" id="SSF52540">
    <property type="entry name" value="P-loop containing nucleoside triphosphate hydrolases"/>
    <property type="match status" value="1"/>
</dbReference>
<dbReference type="PANTHER" id="PTHR47963">
    <property type="entry name" value="DEAD-BOX ATP-DEPENDENT RNA HELICASE 47, MITOCHONDRIAL"/>
    <property type="match status" value="1"/>
</dbReference>
<evidence type="ECO:0000313" key="12">
    <source>
        <dbReference type="EMBL" id="RDD61247.1"/>
    </source>
</evidence>
<dbReference type="InterPro" id="IPR006674">
    <property type="entry name" value="HD_domain"/>
</dbReference>
<dbReference type="GO" id="GO:0005524">
    <property type="term" value="F:ATP binding"/>
    <property type="evidence" value="ECO:0007669"/>
    <property type="project" value="UniProtKB-KW"/>
</dbReference>